<dbReference type="EMBL" id="CAFBOL010000121">
    <property type="protein sequence ID" value="CAB5013645.1"/>
    <property type="molecule type" value="Genomic_DNA"/>
</dbReference>
<dbReference type="SUPFAM" id="SSF54211">
    <property type="entry name" value="Ribosomal protein S5 domain 2-like"/>
    <property type="match status" value="1"/>
</dbReference>
<proteinExistence type="predicted"/>
<name>A0A6J7Q9T5_9ZZZZ</name>
<organism evidence="1">
    <name type="scientific">freshwater metagenome</name>
    <dbReference type="NCBI Taxonomy" id="449393"/>
    <lineage>
        <taxon>unclassified sequences</taxon>
        <taxon>metagenomes</taxon>
        <taxon>ecological metagenomes</taxon>
    </lineage>
</organism>
<dbReference type="AlphaFoldDB" id="A0A6J7Q9T5"/>
<dbReference type="Gene3D" id="3.30.230.10">
    <property type="match status" value="1"/>
</dbReference>
<evidence type="ECO:0000313" key="1">
    <source>
        <dbReference type="EMBL" id="CAB5013645.1"/>
    </source>
</evidence>
<sequence>MFGEVGLAGEVRQVAHAERRLAEAARMGFTRAIVPANSPRSTSGMALTRVNSVTEALVAAGLSGRSGS</sequence>
<accession>A0A6J7Q9T5</accession>
<dbReference type="InterPro" id="IPR020568">
    <property type="entry name" value="Ribosomal_Su5_D2-typ_SF"/>
</dbReference>
<gene>
    <name evidence="1" type="ORF">UFOPK3931_02949</name>
</gene>
<protein>
    <submittedName>
        <fullName evidence="1">Unannotated protein</fullName>
    </submittedName>
</protein>
<dbReference type="InterPro" id="IPR014721">
    <property type="entry name" value="Ribsml_uS5_D2-typ_fold_subgr"/>
</dbReference>
<reference evidence="1" key="1">
    <citation type="submission" date="2020-05" db="EMBL/GenBank/DDBJ databases">
        <authorList>
            <person name="Chiriac C."/>
            <person name="Salcher M."/>
            <person name="Ghai R."/>
            <person name="Kavagutti S V."/>
        </authorList>
    </citation>
    <scope>NUCLEOTIDE SEQUENCE</scope>
</reference>